<protein>
    <recommendedName>
        <fullName evidence="6">Short-chain dehydrogenase</fullName>
    </recommendedName>
</protein>
<keyword evidence="2" id="KW-0560">Oxidoreductase</keyword>
<dbReference type="SUPFAM" id="SSF51735">
    <property type="entry name" value="NAD(P)-binding Rossmann-fold domains"/>
    <property type="match status" value="1"/>
</dbReference>
<keyword evidence="5" id="KW-1185">Reference proteome</keyword>
<evidence type="ECO:0000256" key="2">
    <source>
        <dbReference type="ARBA" id="ARBA00023002"/>
    </source>
</evidence>
<dbReference type="PANTHER" id="PTHR43976:SF16">
    <property type="entry name" value="SHORT-CHAIN DEHYDROGENASE_REDUCTASE FAMILY PROTEIN"/>
    <property type="match status" value="1"/>
</dbReference>
<dbReference type="InterPro" id="IPR051911">
    <property type="entry name" value="SDR_oxidoreductase"/>
</dbReference>
<comment type="similarity">
    <text evidence="1 3">Belongs to the short-chain dehydrogenases/reductases (SDR) family.</text>
</comment>
<organism evidence="4 5">
    <name type="scientific">Thalassospira permensis NBRC 106175</name>
    <dbReference type="NCBI Taxonomy" id="1353532"/>
    <lineage>
        <taxon>Bacteria</taxon>
        <taxon>Pseudomonadati</taxon>
        <taxon>Pseudomonadota</taxon>
        <taxon>Alphaproteobacteria</taxon>
        <taxon>Rhodospirillales</taxon>
        <taxon>Thalassospiraceae</taxon>
        <taxon>Thalassospira</taxon>
    </lineage>
</organism>
<proteinExistence type="inferred from homology"/>
<dbReference type="Gene3D" id="3.40.50.720">
    <property type="entry name" value="NAD(P)-binding Rossmann-like Domain"/>
    <property type="match status" value="1"/>
</dbReference>
<dbReference type="RefSeq" id="WP_037991504.1">
    <property type="nucleotide sequence ID" value="NZ_AUNC01000034.1"/>
</dbReference>
<sequence>MTTNTNSKNILITGVSSGFGRAFATAAIAEGHHVIGTVRKQADLAAFTALSPAQTTGVILDVTDFEAIPDAIKQIETDIGPIDVLINNAGYGHEGLLEESPLAELEAQFRVNVFGAVAMIKAVLPHMRQRRRGHILNVTSMGGFITMPGISYYCGSKFALEGISETLASEVAGLGIHVTAIEPGSFRTDWAGRSMVRSDRSISDYDALFDPIRDARQKKSGNQAGDPAKAAKAVMDILNASNPPVHLLLGRDALSLVRTKLDDLQREFTQWEHITTSTDFDA</sequence>
<evidence type="ECO:0008006" key="6">
    <source>
        <dbReference type="Google" id="ProtNLM"/>
    </source>
</evidence>
<dbReference type="EMBL" id="AUNC01000034">
    <property type="protein sequence ID" value="KEO53770.1"/>
    <property type="molecule type" value="Genomic_DNA"/>
</dbReference>
<dbReference type="InterPro" id="IPR020904">
    <property type="entry name" value="Sc_DH/Rdtase_CS"/>
</dbReference>
<evidence type="ECO:0000313" key="4">
    <source>
        <dbReference type="EMBL" id="KEO53770.1"/>
    </source>
</evidence>
<name>A0ABR4TNC8_9PROT</name>
<evidence type="ECO:0000313" key="5">
    <source>
        <dbReference type="Proteomes" id="UP000027463"/>
    </source>
</evidence>
<evidence type="ECO:0000256" key="1">
    <source>
        <dbReference type="ARBA" id="ARBA00006484"/>
    </source>
</evidence>
<gene>
    <name evidence="4" type="ORF">SMB34_06860</name>
</gene>
<accession>A0ABR4TNC8</accession>
<dbReference type="InterPro" id="IPR036291">
    <property type="entry name" value="NAD(P)-bd_dom_sf"/>
</dbReference>
<reference evidence="4 5" key="1">
    <citation type="submission" date="2013-07" db="EMBL/GenBank/DDBJ databases">
        <title>Thalassospira permensis NBRC 106175 Genome Sequencing.</title>
        <authorList>
            <person name="Lai Q."/>
            <person name="Shao Z."/>
        </authorList>
    </citation>
    <scope>NUCLEOTIDE SEQUENCE [LARGE SCALE GENOMIC DNA]</scope>
    <source>
        <strain evidence="4 5">NBRC 106175</strain>
    </source>
</reference>
<comment type="caution">
    <text evidence="4">The sequence shown here is derived from an EMBL/GenBank/DDBJ whole genome shotgun (WGS) entry which is preliminary data.</text>
</comment>
<dbReference type="CDD" id="cd05374">
    <property type="entry name" value="17beta-HSD-like_SDR_c"/>
    <property type="match status" value="1"/>
</dbReference>
<dbReference type="Proteomes" id="UP000027463">
    <property type="component" value="Unassembled WGS sequence"/>
</dbReference>
<dbReference type="PRINTS" id="PR00081">
    <property type="entry name" value="GDHRDH"/>
</dbReference>
<dbReference type="InterPro" id="IPR002347">
    <property type="entry name" value="SDR_fam"/>
</dbReference>
<dbReference type="Pfam" id="PF00106">
    <property type="entry name" value="adh_short"/>
    <property type="match status" value="1"/>
</dbReference>
<dbReference type="NCBIfam" id="NF004824">
    <property type="entry name" value="PRK06180.1"/>
    <property type="match status" value="1"/>
</dbReference>
<dbReference type="PANTHER" id="PTHR43976">
    <property type="entry name" value="SHORT CHAIN DEHYDROGENASE"/>
    <property type="match status" value="1"/>
</dbReference>
<evidence type="ECO:0000256" key="3">
    <source>
        <dbReference type="RuleBase" id="RU000363"/>
    </source>
</evidence>
<dbReference type="PROSITE" id="PS00061">
    <property type="entry name" value="ADH_SHORT"/>
    <property type="match status" value="1"/>
</dbReference>
<dbReference type="PRINTS" id="PR00080">
    <property type="entry name" value="SDRFAMILY"/>
</dbReference>